<keyword evidence="6" id="KW-0460">Magnesium</keyword>
<accession>A0A7S1EQV8</accession>
<dbReference type="Gene3D" id="3.40.50.300">
    <property type="entry name" value="P-loop containing nucleotide triphosphate hydrolases"/>
    <property type="match status" value="1"/>
</dbReference>
<sequence length="528" mass="59817">MTSAFVSISNSNLIPLFGRFHPIQNKCLTHHRIFIVHSSSKPASIDTLTSTLTFNFNQDITQSSIDSINQNKISNAPRKLIREVVDLHHGSYEDISDVTYRAMIRALVQMDRILLALDVYSERHKLVLLNLRKHDSEIALFLVKTLLFQHQKSSGNNSPDSIDFKECATRILDETAHGLDLSHDWFMKCALAFVKAGEIEDCAKCIGRAQESIEKLKSENKDGESFVGIYNEVIRHLGKIGALNVVFDVLDVMNLANIQKDNETWEFLANAAVRRVEFVKGVVSMDTMPDQELPEAMFIGRSNVGKSSLVNMTVGRKALAHTSKRPGKTQQFNYFVVNGKKDAIEYKDKSVVKEQKKMSKRAMEKLRKNPNARGNLGRSERKEIKEDLKAFYLVDCPGVGYAKVPKEMQESWTRFIRDFLSKSSRLRVVFHLIDGRHGPMDDDRLLLEMVSDLKSKELMSSVQFVIVLTKVDKLDKSKVKSGVMQQTVQALKTVGLLESTPIISTSSQSKIGRDEMWRYLRSVTIDEA</sequence>
<dbReference type="GO" id="GO:0051301">
    <property type="term" value="P:cell division"/>
    <property type="evidence" value="ECO:0007669"/>
    <property type="project" value="UniProtKB-KW"/>
</dbReference>
<dbReference type="GO" id="GO:0046872">
    <property type="term" value="F:metal ion binding"/>
    <property type="evidence" value="ECO:0007669"/>
    <property type="project" value="UniProtKB-KW"/>
</dbReference>
<evidence type="ECO:0000256" key="9">
    <source>
        <dbReference type="ARBA" id="ARBA00023306"/>
    </source>
</evidence>
<keyword evidence="7" id="KW-0342">GTP-binding</keyword>
<evidence type="ECO:0000256" key="8">
    <source>
        <dbReference type="ARBA" id="ARBA00023210"/>
    </source>
</evidence>
<evidence type="ECO:0000259" key="10">
    <source>
        <dbReference type="PROSITE" id="PS51706"/>
    </source>
</evidence>
<proteinExistence type="inferred from homology"/>
<organism evidence="11">
    <name type="scientific">Timspurckia oligopyrenoides</name>
    <dbReference type="NCBI Taxonomy" id="708627"/>
    <lineage>
        <taxon>Eukaryota</taxon>
        <taxon>Rhodophyta</taxon>
        <taxon>Bangiophyceae</taxon>
        <taxon>Porphyridiales</taxon>
        <taxon>Porphyridiaceae</taxon>
        <taxon>Timspurckia</taxon>
    </lineage>
</organism>
<gene>
    <name evidence="11" type="ORF">TOLI1172_LOCUS2588</name>
</gene>
<protein>
    <recommendedName>
        <fullName evidence="10">EngB-type G domain-containing protein</fullName>
    </recommendedName>
</protein>
<dbReference type="PROSITE" id="PS51706">
    <property type="entry name" value="G_ENGB"/>
    <property type="match status" value="1"/>
</dbReference>
<comment type="similarity">
    <text evidence="2">Belongs to the TRAFAC class TrmE-Era-EngA-EngB-Septin-like GTPase superfamily. EngB GTPase family.</text>
</comment>
<dbReference type="GO" id="GO:0005525">
    <property type="term" value="F:GTP binding"/>
    <property type="evidence" value="ECO:0007669"/>
    <property type="project" value="UniProtKB-KW"/>
</dbReference>
<evidence type="ECO:0000256" key="3">
    <source>
        <dbReference type="ARBA" id="ARBA00022618"/>
    </source>
</evidence>
<dbReference type="PANTHER" id="PTHR11649:SF13">
    <property type="entry name" value="ENGB-TYPE G DOMAIN-CONTAINING PROTEIN"/>
    <property type="match status" value="1"/>
</dbReference>
<evidence type="ECO:0000256" key="5">
    <source>
        <dbReference type="ARBA" id="ARBA00022741"/>
    </source>
</evidence>
<evidence type="ECO:0000256" key="2">
    <source>
        <dbReference type="ARBA" id="ARBA00009638"/>
    </source>
</evidence>
<dbReference type="PANTHER" id="PTHR11649">
    <property type="entry name" value="MSS1/TRME-RELATED GTP-BINDING PROTEIN"/>
    <property type="match status" value="1"/>
</dbReference>
<reference evidence="11" key="1">
    <citation type="submission" date="2021-01" db="EMBL/GenBank/DDBJ databases">
        <authorList>
            <person name="Corre E."/>
            <person name="Pelletier E."/>
            <person name="Niang G."/>
            <person name="Scheremetjew M."/>
            <person name="Finn R."/>
            <person name="Kale V."/>
            <person name="Holt S."/>
            <person name="Cochrane G."/>
            <person name="Meng A."/>
            <person name="Brown T."/>
            <person name="Cohen L."/>
        </authorList>
    </citation>
    <scope>NUCLEOTIDE SEQUENCE</scope>
    <source>
        <strain evidence="11">CCMP3278</strain>
    </source>
</reference>
<name>A0A7S1EQV8_9RHOD</name>
<keyword evidence="9" id="KW-0131">Cell cycle</keyword>
<keyword evidence="3" id="KW-0132">Cell division</keyword>
<dbReference type="EMBL" id="HBFP01003661">
    <property type="protein sequence ID" value="CAD8818199.1"/>
    <property type="molecule type" value="Transcribed_RNA"/>
</dbReference>
<comment type="cofactor">
    <cofactor evidence="1">
        <name>Mg(2+)</name>
        <dbReference type="ChEBI" id="CHEBI:18420"/>
    </cofactor>
</comment>
<dbReference type="CDD" id="cd01876">
    <property type="entry name" value="YihA_EngB"/>
    <property type="match status" value="1"/>
</dbReference>
<dbReference type="InterPro" id="IPR030393">
    <property type="entry name" value="G_ENGB_dom"/>
</dbReference>
<dbReference type="AlphaFoldDB" id="A0A7S1EQV8"/>
<dbReference type="InterPro" id="IPR027417">
    <property type="entry name" value="P-loop_NTPase"/>
</dbReference>
<dbReference type="InterPro" id="IPR019987">
    <property type="entry name" value="GTP-bd_ribosome_bio_YsxC"/>
</dbReference>
<keyword evidence="4" id="KW-0479">Metal-binding</keyword>
<dbReference type="HAMAP" id="MF_00321">
    <property type="entry name" value="GTPase_EngB"/>
    <property type="match status" value="1"/>
</dbReference>
<dbReference type="Pfam" id="PF01926">
    <property type="entry name" value="MMR_HSR1"/>
    <property type="match status" value="1"/>
</dbReference>
<feature type="domain" description="EngB-type G" evidence="10">
    <location>
        <begin position="292"/>
        <end position="526"/>
    </location>
</feature>
<keyword evidence="8" id="KW-0717">Septation</keyword>
<evidence type="ECO:0000256" key="4">
    <source>
        <dbReference type="ARBA" id="ARBA00022723"/>
    </source>
</evidence>
<evidence type="ECO:0000256" key="6">
    <source>
        <dbReference type="ARBA" id="ARBA00022842"/>
    </source>
</evidence>
<evidence type="ECO:0000256" key="7">
    <source>
        <dbReference type="ARBA" id="ARBA00023134"/>
    </source>
</evidence>
<keyword evidence="5" id="KW-0547">Nucleotide-binding</keyword>
<evidence type="ECO:0000313" key="11">
    <source>
        <dbReference type="EMBL" id="CAD8818199.1"/>
    </source>
</evidence>
<dbReference type="SUPFAM" id="SSF52540">
    <property type="entry name" value="P-loop containing nucleoside triphosphate hydrolases"/>
    <property type="match status" value="1"/>
</dbReference>
<evidence type="ECO:0000256" key="1">
    <source>
        <dbReference type="ARBA" id="ARBA00001946"/>
    </source>
</evidence>
<dbReference type="InterPro" id="IPR006073">
    <property type="entry name" value="GTP-bd"/>
</dbReference>